<evidence type="ECO:0000313" key="3">
    <source>
        <dbReference type="Proteomes" id="UP000664277"/>
    </source>
</evidence>
<gene>
    <name evidence="2" type="ORF">J0M35_14365</name>
</gene>
<dbReference type="AlphaFoldDB" id="A0A8J7PML5"/>
<sequence length="175" mass="19799">MELLVLDDDDLGLARFKKLRGEALAKAPEAFGASLDDFLNESDQFLRGQIKKESNRFVLAILDENGSDICAMGGFFRRKGRKLEHKGVIWGVYVTPTKRGKGLAAKLMQGLISKVKSDVDVEAIQLTVSEGNEPAIRLYERLGFKAYGREERALRLNKEENFVYLDEVMMELRLK</sequence>
<dbReference type="Pfam" id="PF00583">
    <property type="entry name" value="Acetyltransf_1"/>
    <property type="match status" value="1"/>
</dbReference>
<proteinExistence type="predicted"/>
<feature type="domain" description="N-acetyltransferase" evidence="1">
    <location>
        <begin position="17"/>
        <end position="175"/>
    </location>
</feature>
<dbReference type="InterPro" id="IPR016181">
    <property type="entry name" value="Acyl_CoA_acyltransferase"/>
</dbReference>
<protein>
    <submittedName>
        <fullName evidence="2">GNAT family N-acetyltransferase</fullName>
    </submittedName>
</protein>
<dbReference type="Proteomes" id="UP000664277">
    <property type="component" value="Unassembled WGS sequence"/>
</dbReference>
<dbReference type="InterPro" id="IPR000182">
    <property type="entry name" value="GNAT_dom"/>
</dbReference>
<dbReference type="CDD" id="cd04301">
    <property type="entry name" value="NAT_SF"/>
    <property type="match status" value="1"/>
</dbReference>
<name>A0A8J7PML5_9BACT</name>
<organism evidence="2 3">
    <name type="scientific">Candidatus Obscuribacter phosphatis</name>
    <dbReference type="NCBI Taxonomy" id="1906157"/>
    <lineage>
        <taxon>Bacteria</taxon>
        <taxon>Bacillati</taxon>
        <taxon>Candidatus Melainabacteria</taxon>
        <taxon>Candidatus Obscuribacterales</taxon>
        <taxon>Candidatus Obscuribacteraceae</taxon>
        <taxon>Candidatus Obscuribacter</taxon>
    </lineage>
</organism>
<evidence type="ECO:0000313" key="2">
    <source>
        <dbReference type="EMBL" id="MBN8661545.1"/>
    </source>
</evidence>
<dbReference type="PANTHER" id="PTHR43072">
    <property type="entry name" value="N-ACETYLTRANSFERASE"/>
    <property type="match status" value="1"/>
</dbReference>
<dbReference type="PROSITE" id="PS51186">
    <property type="entry name" value="GNAT"/>
    <property type="match status" value="1"/>
</dbReference>
<accession>A0A8J7PML5</accession>
<dbReference type="Gene3D" id="3.40.630.30">
    <property type="match status" value="1"/>
</dbReference>
<comment type="caution">
    <text evidence="2">The sequence shown here is derived from an EMBL/GenBank/DDBJ whole genome shotgun (WGS) entry which is preliminary data.</text>
</comment>
<reference evidence="2" key="1">
    <citation type="submission" date="2021-02" db="EMBL/GenBank/DDBJ databases">
        <title>Genome-Resolved Metagenomics of a Microbial Community Performing Photosynthetic Biological Nutrient Removal.</title>
        <authorList>
            <person name="Mcdaniel E.A."/>
        </authorList>
    </citation>
    <scope>NUCLEOTIDE SEQUENCE</scope>
    <source>
        <strain evidence="2">UWPOB_OBS1</strain>
    </source>
</reference>
<dbReference type="GO" id="GO:0016747">
    <property type="term" value="F:acyltransferase activity, transferring groups other than amino-acyl groups"/>
    <property type="evidence" value="ECO:0007669"/>
    <property type="project" value="InterPro"/>
</dbReference>
<dbReference type="EMBL" id="JAFLCK010000021">
    <property type="protein sequence ID" value="MBN8661545.1"/>
    <property type="molecule type" value="Genomic_DNA"/>
</dbReference>
<evidence type="ECO:0000259" key="1">
    <source>
        <dbReference type="PROSITE" id="PS51186"/>
    </source>
</evidence>
<dbReference type="SUPFAM" id="SSF55729">
    <property type="entry name" value="Acyl-CoA N-acyltransferases (Nat)"/>
    <property type="match status" value="1"/>
</dbReference>